<evidence type="ECO:0000313" key="4">
    <source>
        <dbReference type="Proteomes" id="UP000596742"/>
    </source>
</evidence>
<keyword evidence="4" id="KW-1185">Reference proteome</keyword>
<comment type="caution">
    <text evidence="3">The sequence shown here is derived from an EMBL/GenBank/DDBJ whole genome shotgun (WGS) entry which is preliminary data.</text>
</comment>
<reference evidence="3" key="1">
    <citation type="submission" date="2018-11" db="EMBL/GenBank/DDBJ databases">
        <authorList>
            <person name="Alioto T."/>
            <person name="Alioto T."/>
        </authorList>
    </citation>
    <scope>NUCLEOTIDE SEQUENCE</scope>
</reference>
<evidence type="ECO:0000256" key="1">
    <source>
        <dbReference type="SAM" id="SignalP"/>
    </source>
</evidence>
<dbReference type="InterPro" id="IPR056862">
    <property type="entry name" value="VWA7_N"/>
</dbReference>
<dbReference type="EMBL" id="UYJE01003202">
    <property type="protein sequence ID" value="VDI17278.1"/>
    <property type="molecule type" value="Genomic_DNA"/>
</dbReference>
<dbReference type="OrthoDB" id="6101840at2759"/>
<accession>A0A8B6DDI5</accession>
<sequence>MNVRMLLVTNLMCFILIIPEINCFLYVEYHDQIDFTHVNITRGAIQDVAAIHIASYLEPGKYDVVRQNASEIIRLYFQKNPQAKDRYKIAVNEILQGLSMGERNVQQSPKYTMNNEQIEEGNRYLNEKRSLIVSLPIDDHQLLTAIRLQIGQFIFTLQDFYSNTNWIEIGGGVLNSLGWNDTLGFPVAQANQSTCKDCTEPSAK</sequence>
<feature type="domain" description="VWA7 N-terminal" evidence="2">
    <location>
        <begin position="71"/>
        <end position="202"/>
    </location>
</feature>
<dbReference type="Pfam" id="PF25107">
    <property type="entry name" value="VWA7_N"/>
    <property type="match status" value="1"/>
</dbReference>
<organism evidence="3 4">
    <name type="scientific">Mytilus galloprovincialis</name>
    <name type="common">Mediterranean mussel</name>
    <dbReference type="NCBI Taxonomy" id="29158"/>
    <lineage>
        <taxon>Eukaryota</taxon>
        <taxon>Metazoa</taxon>
        <taxon>Spiralia</taxon>
        <taxon>Lophotrochozoa</taxon>
        <taxon>Mollusca</taxon>
        <taxon>Bivalvia</taxon>
        <taxon>Autobranchia</taxon>
        <taxon>Pteriomorphia</taxon>
        <taxon>Mytilida</taxon>
        <taxon>Mytiloidea</taxon>
        <taxon>Mytilidae</taxon>
        <taxon>Mytilinae</taxon>
        <taxon>Mytilus</taxon>
    </lineage>
</organism>
<name>A0A8B6DDI5_MYTGA</name>
<dbReference type="Proteomes" id="UP000596742">
    <property type="component" value="Unassembled WGS sequence"/>
</dbReference>
<evidence type="ECO:0000313" key="3">
    <source>
        <dbReference type="EMBL" id="VDI17278.1"/>
    </source>
</evidence>
<keyword evidence="1" id="KW-0732">Signal</keyword>
<feature type="chain" id="PRO_5032825336" description="VWA7 N-terminal domain-containing protein" evidence="1">
    <location>
        <begin position="24"/>
        <end position="204"/>
    </location>
</feature>
<evidence type="ECO:0000259" key="2">
    <source>
        <dbReference type="Pfam" id="PF25107"/>
    </source>
</evidence>
<gene>
    <name evidence="3" type="ORF">MGAL_10B065604</name>
</gene>
<dbReference type="AlphaFoldDB" id="A0A8B6DDI5"/>
<protein>
    <recommendedName>
        <fullName evidence="2">VWA7 N-terminal domain-containing protein</fullName>
    </recommendedName>
</protein>
<feature type="signal peptide" evidence="1">
    <location>
        <begin position="1"/>
        <end position="23"/>
    </location>
</feature>
<proteinExistence type="predicted"/>